<dbReference type="AlphaFoldDB" id="A0A1Q3B6M0"/>
<dbReference type="PROSITE" id="PS50213">
    <property type="entry name" value="FAS1"/>
    <property type="match status" value="1"/>
</dbReference>
<dbReference type="EMBL" id="BDDD01000313">
    <property type="protein sequence ID" value="GAV63677.1"/>
    <property type="molecule type" value="Genomic_DNA"/>
</dbReference>
<feature type="region of interest" description="Disordered" evidence="11">
    <location>
        <begin position="176"/>
        <end position="269"/>
    </location>
</feature>
<comment type="similarity">
    <text evidence="2">Belongs to the fasciclin-like AGP family.</text>
</comment>
<dbReference type="FunFam" id="2.30.180.10:FF:000015">
    <property type="entry name" value="Fasciclin-like arabinogalactan protein 3"/>
    <property type="match status" value="1"/>
</dbReference>
<feature type="compositionally biased region" description="Polar residues" evidence="11">
    <location>
        <begin position="252"/>
        <end position="269"/>
    </location>
</feature>
<dbReference type="SUPFAM" id="SSF82153">
    <property type="entry name" value="FAS1 domain"/>
    <property type="match status" value="1"/>
</dbReference>
<protein>
    <submittedName>
        <fullName evidence="14">Fasciclin domain-containing protein</fullName>
    </submittedName>
</protein>
<keyword evidence="15" id="KW-1185">Reference proteome</keyword>
<evidence type="ECO:0000256" key="4">
    <source>
        <dbReference type="ARBA" id="ARBA00022622"/>
    </source>
</evidence>
<evidence type="ECO:0000256" key="5">
    <source>
        <dbReference type="ARBA" id="ARBA00022729"/>
    </source>
</evidence>
<dbReference type="STRING" id="3775.A0A1Q3B6M0"/>
<keyword evidence="4" id="KW-0336">GPI-anchor</keyword>
<keyword evidence="6" id="KW-0654">Proteoglycan</keyword>
<gene>
    <name evidence="14" type="ORF">CFOL_v3_07195</name>
</gene>
<feature type="domain" description="FAS1" evidence="13">
    <location>
        <begin position="23"/>
        <end position="169"/>
    </location>
</feature>
<evidence type="ECO:0000256" key="11">
    <source>
        <dbReference type="SAM" id="MobiDB-lite"/>
    </source>
</evidence>
<evidence type="ECO:0000256" key="8">
    <source>
        <dbReference type="ARBA" id="ARBA00023180"/>
    </source>
</evidence>
<keyword evidence="5 12" id="KW-0732">Signal</keyword>
<evidence type="ECO:0000256" key="1">
    <source>
        <dbReference type="ARBA" id="ARBA00004609"/>
    </source>
</evidence>
<evidence type="ECO:0000313" key="15">
    <source>
        <dbReference type="Proteomes" id="UP000187406"/>
    </source>
</evidence>
<evidence type="ECO:0000256" key="9">
    <source>
        <dbReference type="ARBA" id="ARBA00023288"/>
    </source>
</evidence>
<feature type="signal peptide" evidence="12">
    <location>
        <begin position="1"/>
        <end position="23"/>
    </location>
</feature>
<keyword evidence="9" id="KW-0449">Lipoprotein</keyword>
<sequence length="291" mass="30610">MAPKASSPLFLALFLVFSSTSTAFNITKLFTQYPDYVYFNDLLTQTKLDQEINSRQTITFLALTNDSIDTLSGRPVDEVKKILSNHVILDYYDVMKLKKLNKKSTILTTLYQTTGVAQNQQGFLNVTISQSGDVLFGSAVKNAVLNSKLVGSVLSNPYNISILQVSEPIIAPTYTADQNVATPPPPPPPPQTTASPPKAPQQTAPAPKAKVVDADAPAAAPADDDAPSEAPTSSSPATSPTADVPAADTPSQPDSPADTSPISNKSGSSMMTASGVGIAVVMGLVMNFGCF</sequence>
<organism evidence="14 15">
    <name type="scientific">Cephalotus follicularis</name>
    <name type="common">Albany pitcher plant</name>
    <dbReference type="NCBI Taxonomy" id="3775"/>
    <lineage>
        <taxon>Eukaryota</taxon>
        <taxon>Viridiplantae</taxon>
        <taxon>Streptophyta</taxon>
        <taxon>Embryophyta</taxon>
        <taxon>Tracheophyta</taxon>
        <taxon>Spermatophyta</taxon>
        <taxon>Magnoliopsida</taxon>
        <taxon>eudicotyledons</taxon>
        <taxon>Gunneridae</taxon>
        <taxon>Pentapetalae</taxon>
        <taxon>rosids</taxon>
        <taxon>fabids</taxon>
        <taxon>Oxalidales</taxon>
        <taxon>Cephalotaceae</taxon>
        <taxon>Cephalotus</taxon>
    </lineage>
</organism>
<evidence type="ECO:0000256" key="12">
    <source>
        <dbReference type="SAM" id="SignalP"/>
    </source>
</evidence>
<dbReference type="InterPro" id="IPR036378">
    <property type="entry name" value="FAS1_dom_sf"/>
</dbReference>
<dbReference type="InterPro" id="IPR033254">
    <property type="entry name" value="Plant_FLA"/>
</dbReference>
<dbReference type="GO" id="GO:0098552">
    <property type="term" value="C:side of membrane"/>
    <property type="evidence" value="ECO:0007669"/>
    <property type="project" value="UniProtKB-KW"/>
</dbReference>
<dbReference type="PANTHER" id="PTHR32382:SF6">
    <property type="entry name" value="FASCICLIN-LIKE ARABINOGALACTAN PROTEIN 14"/>
    <property type="match status" value="1"/>
</dbReference>
<evidence type="ECO:0000259" key="13">
    <source>
        <dbReference type="PROSITE" id="PS50213"/>
    </source>
</evidence>
<feature type="compositionally biased region" description="Low complexity" evidence="11">
    <location>
        <begin position="192"/>
        <end position="221"/>
    </location>
</feature>
<dbReference type="Gene3D" id="2.30.180.10">
    <property type="entry name" value="FAS1 domain"/>
    <property type="match status" value="1"/>
</dbReference>
<comment type="function">
    <text evidence="10">May be a cell surface adhesion protein.</text>
</comment>
<reference evidence="15" key="1">
    <citation type="submission" date="2016-04" db="EMBL/GenBank/DDBJ databases">
        <title>Cephalotus genome sequencing.</title>
        <authorList>
            <person name="Fukushima K."/>
            <person name="Hasebe M."/>
            <person name="Fang X."/>
        </authorList>
    </citation>
    <scope>NUCLEOTIDE SEQUENCE [LARGE SCALE GENOMIC DNA]</scope>
    <source>
        <strain evidence="15">cv. St1</strain>
    </source>
</reference>
<keyword evidence="3" id="KW-1003">Cell membrane</keyword>
<dbReference type="FunCoup" id="A0A1Q3B6M0">
    <property type="interactions" value="35"/>
</dbReference>
<evidence type="ECO:0000256" key="2">
    <source>
        <dbReference type="ARBA" id="ARBA00007843"/>
    </source>
</evidence>
<dbReference type="InParanoid" id="A0A1Q3B6M0"/>
<keyword evidence="7" id="KW-0472">Membrane</keyword>
<feature type="compositionally biased region" description="Low complexity" evidence="11">
    <location>
        <begin position="228"/>
        <end position="251"/>
    </location>
</feature>
<dbReference type="Pfam" id="PF02469">
    <property type="entry name" value="Fasciclin"/>
    <property type="match status" value="1"/>
</dbReference>
<dbReference type="OrthoDB" id="694090at2759"/>
<feature type="chain" id="PRO_5013292598" evidence="12">
    <location>
        <begin position="24"/>
        <end position="291"/>
    </location>
</feature>
<dbReference type="GO" id="GO:0005886">
    <property type="term" value="C:plasma membrane"/>
    <property type="evidence" value="ECO:0007669"/>
    <property type="project" value="UniProtKB-SubCell"/>
</dbReference>
<evidence type="ECO:0000256" key="7">
    <source>
        <dbReference type="ARBA" id="ARBA00023136"/>
    </source>
</evidence>
<feature type="compositionally biased region" description="Pro residues" evidence="11">
    <location>
        <begin position="182"/>
        <end position="191"/>
    </location>
</feature>
<keyword evidence="8" id="KW-0325">Glycoprotein</keyword>
<proteinExistence type="inferred from homology"/>
<dbReference type="Proteomes" id="UP000187406">
    <property type="component" value="Unassembled WGS sequence"/>
</dbReference>
<comment type="caution">
    <text evidence="14">The sequence shown here is derived from an EMBL/GenBank/DDBJ whole genome shotgun (WGS) entry which is preliminary data.</text>
</comment>
<accession>A0A1Q3B6M0</accession>
<evidence type="ECO:0000313" key="14">
    <source>
        <dbReference type="EMBL" id="GAV63677.1"/>
    </source>
</evidence>
<dbReference type="PANTHER" id="PTHR32382">
    <property type="entry name" value="FASCICLIN-LIKE ARABINOGALACTAN PROTEIN"/>
    <property type="match status" value="1"/>
</dbReference>
<evidence type="ECO:0000256" key="3">
    <source>
        <dbReference type="ARBA" id="ARBA00022475"/>
    </source>
</evidence>
<name>A0A1Q3B6M0_CEPFO</name>
<dbReference type="InterPro" id="IPR000782">
    <property type="entry name" value="FAS1_domain"/>
</dbReference>
<evidence type="ECO:0000256" key="6">
    <source>
        <dbReference type="ARBA" id="ARBA00022974"/>
    </source>
</evidence>
<evidence type="ECO:0000256" key="10">
    <source>
        <dbReference type="ARBA" id="ARBA00024686"/>
    </source>
</evidence>
<comment type="subcellular location">
    <subcellularLocation>
        <location evidence="1">Cell membrane</location>
        <topology evidence="1">Lipid-anchor</topology>
        <topology evidence="1">GPI-anchor</topology>
    </subcellularLocation>
</comment>